<feature type="chain" id="PRO_5039917613" description="P53 and DNA damage-regulated protein 1" evidence="5">
    <location>
        <begin position="18"/>
        <end position="212"/>
    </location>
</feature>
<evidence type="ECO:0008006" key="8">
    <source>
        <dbReference type="Google" id="ProtNLM"/>
    </source>
</evidence>
<feature type="coiled-coil region" evidence="4">
    <location>
        <begin position="160"/>
        <end position="187"/>
    </location>
</feature>
<dbReference type="AlphaFoldDB" id="A0A9J6H0S3"/>
<reference evidence="6 7" key="1">
    <citation type="journal article" date="2020" name="Cell">
        <title>Large-Scale Comparative Analyses of Tick Genomes Elucidate Their Genetic Diversity and Vector Capacities.</title>
        <authorList>
            <consortium name="Tick Genome and Microbiome Consortium (TIGMIC)"/>
            <person name="Jia N."/>
            <person name="Wang J."/>
            <person name="Shi W."/>
            <person name="Du L."/>
            <person name="Sun Y."/>
            <person name="Zhan W."/>
            <person name="Jiang J.F."/>
            <person name="Wang Q."/>
            <person name="Zhang B."/>
            <person name="Ji P."/>
            <person name="Bell-Sakyi L."/>
            <person name="Cui X.M."/>
            <person name="Yuan T.T."/>
            <person name="Jiang B.G."/>
            <person name="Yang W.F."/>
            <person name="Lam T.T."/>
            <person name="Chang Q.C."/>
            <person name="Ding S.J."/>
            <person name="Wang X.J."/>
            <person name="Zhu J.G."/>
            <person name="Ruan X.D."/>
            <person name="Zhao L."/>
            <person name="Wei J.T."/>
            <person name="Ye R.Z."/>
            <person name="Que T.C."/>
            <person name="Du C.H."/>
            <person name="Zhou Y.H."/>
            <person name="Cheng J.X."/>
            <person name="Dai P.F."/>
            <person name="Guo W.B."/>
            <person name="Han X.H."/>
            <person name="Huang E.J."/>
            <person name="Li L.F."/>
            <person name="Wei W."/>
            <person name="Gao Y.C."/>
            <person name="Liu J.Z."/>
            <person name="Shao H.Z."/>
            <person name="Wang X."/>
            <person name="Wang C.C."/>
            <person name="Yang T.C."/>
            <person name="Huo Q.B."/>
            <person name="Li W."/>
            <person name="Chen H.Y."/>
            <person name="Chen S.E."/>
            <person name="Zhou L.G."/>
            <person name="Ni X.B."/>
            <person name="Tian J.H."/>
            <person name="Sheng Y."/>
            <person name="Liu T."/>
            <person name="Pan Y.S."/>
            <person name="Xia L.Y."/>
            <person name="Li J."/>
            <person name="Zhao F."/>
            <person name="Cao W.C."/>
        </authorList>
    </citation>
    <scope>NUCLEOTIDE SEQUENCE [LARGE SCALE GENOMIC DNA]</scope>
    <source>
        <strain evidence="6">HaeL-2018</strain>
    </source>
</reference>
<proteinExistence type="predicted"/>
<organism evidence="6 7">
    <name type="scientific">Haemaphysalis longicornis</name>
    <name type="common">Bush tick</name>
    <dbReference type="NCBI Taxonomy" id="44386"/>
    <lineage>
        <taxon>Eukaryota</taxon>
        <taxon>Metazoa</taxon>
        <taxon>Ecdysozoa</taxon>
        <taxon>Arthropoda</taxon>
        <taxon>Chelicerata</taxon>
        <taxon>Arachnida</taxon>
        <taxon>Acari</taxon>
        <taxon>Parasitiformes</taxon>
        <taxon>Ixodida</taxon>
        <taxon>Ixodoidea</taxon>
        <taxon>Ixodidae</taxon>
        <taxon>Haemaphysalinae</taxon>
        <taxon>Haemaphysalis</taxon>
    </lineage>
</organism>
<gene>
    <name evidence="6" type="ORF">HPB48_013160</name>
</gene>
<dbReference type="PANTHER" id="PTHR21162">
    <property type="entry name" value="P53 AND DNA DAMAGE-REGULATED PROTEIN"/>
    <property type="match status" value="1"/>
</dbReference>
<evidence type="ECO:0000256" key="2">
    <source>
        <dbReference type="ARBA" id="ARBA00022490"/>
    </source>
</evidence>
<keyword evidence="7" id="KW-1185">Reference proteome</keyword>
<dbReference type="GO" id="GO:0005737">
    <property type="term" value="C:cytoplasm"/>
    <property type="evidence" value="ECO:0007669"/>
    <property type="project" value="UniProtKB-SubCell"/>
</dbReference>
<dbReference type="VEuPathDB" id="VectorBase:HLOH_047231"/>
<evidence type="ECO:0000256" key="5">
    <source>
        <dbReference type="SAM" id="SignalP"/>
    </source>
</evidence>
<feature type="signal peptide" evidence="5">
    <location>
        <begin position="1"/>
        <end position="17"/>
    </location>
</feature>
<comment type="subcellular location">
    <subcellularLocation>
        <location evidence="1">Cytoplasm</location>
    </subcellularLocation>
</comment>
<evidence type="ECO:0000256" key="3">
    <source>
        <dbReference type="ARBA" id="ARBA00023186"/>
    </source>
</evidence>
<evidence type="ECO:0000313" key="7">
    <source>
        <dbReference type="Proteomes" id="UP000821853"/>
    </source>
</evidence>
<dbReference type="PANTHER" id="PTHR21162:SF0">
    <property type="entry name" value="P53 AND DNA DAMAGE-REGULATED PROTEIN 1"/>
    <property type="match status" value="1"/>
</dbReference>
<dbReference type="CDD" id="cd22860">
    <property type="entry name" value="PDRG1"/>
    <property type="match status" value="1"/>
</dbReference>
<keyword evidence="5" id="KW-0732">Signal</keyword>
<accession>A0A9J6H0S3</accession>
<dbReference type="OrthoDB" id="20282at2759"/>
<evidence type="ECO:0000256" key="1">
    <source>
        <dbReference type="ARBA" id="ARBA00004496"/>
    </source>
</evidence>
<keyword evidence="4" id="KW-0175">Coiled coil</keyword>
<dbReference type="EMBL" id="JABSTR010000010">
    <property type="protein sequence ID" value="KAH9380316.1"/>
    <property type="molecule type" value="Genomic_DNA"/>
</dbReference>
<evidence type="ECO:0000313" key="6">
    <source>
        <dbReference type="EMBL" id="KAH9380316.1"/>
    </source>
</evidence>
<evidence type="ECO:0000256" key="4">
    <source>
        <dbReference type="SAM" id="Coils"/>
    </source>
</evidence>
<keyword evidence="3" id="KW-0143">Chaperone</keyword>
<comment type="caution">
    <text evidence="6">The sequence shown here is derived from an EMBL/GenBank/DDBJ whole genome shotgun (WGS) entry which is preliminary data.</text>
</comment>
<name>A0A9J6H0S3_HAELO</name>
<protein>
    <recommendedName>
        <fullName evidence="8">P53 and DNA damage-regulated protein 1</fullName>
    </recommendedName>
</protein>
<sequence>MAFHMLSIGSFTELTVSQVCVLLWTKKPVMNPTTAKVKQFLADIESTAETILADKEQAVELDRRRQKNREALRALQKLDDNVRKPWVCIGNMFMKIPKGRTTELLQQVSDHLCMPIASNKAHSTRHAARNAMDFESSACTPEQQRPNDLQLRPLSSLLEQAKLEEEIASLRKKLKKNVQLLRELEGKSEVQGFSLEPLSREEMQAINKVMGS</sequence>
<keyword evidence="2" id="KW-0963">Cytoplasm</keyword>
<dbReference type="Proteomes" id="UP000821853">
    <property type="component" value="Chromosome 8"/>
</dbReference>
<dbReference type="InterPro" id="IPR030482">
    <property type="entry name" value="PDRG1"/>
</dbReference>